<dbReference type="EMBL" id="AUZY01002196">
    <property type="protein sequence ID" value="EQD72788.1"/>
    <property type="molecule type" value="Genomic_DNA"/>
</dbReference>
<accession>T1BVZ0</accession>
<evidence type="ECO:0000313" key="3">
    <source>
        <dbReference type="EMBL" id="EQD72788.1"/>
    </source>
</evidence>
<protein>
    <submittedName>
        <fullName evidence="3">Transcriptional regulator</fullName>
    </submittedName>
</protein>
<name>T1BVZ0_9ZZZZ</name>
<sequence length="39" mass="4274">MVDEAERMADELGLSRLTMAALSGRLGVRQPSLYKHVDG</sequence>
<dbReference type="SUPFAM" id="SSF46689">
    <property type="entry name" value="Homeodomain-like"/>
    <property type="match status" value="1"/>
</dbReference>
<evidence type="ECO:0000256" key="1">
    <source>
        <dbReference type="ARBA" id="ARBA00023125"/>
    </source>
</evidence>
<dbReference type="AlphaFoldDB" id="T1BVZ0"/>
<evidence type="ECO:0000259" key="2">
    <source>
        <dbReference type="PROSITE" id="PS50977"/>
    </source>
</evidence>
<proteinExistence type="predicted"/>
<dbReference type="Gene3D" id="1.10.10.60">
    <property type="entry name" value="Homeodomain-like"/>
    <property type="match status" value="1"/>
</dbReference>
<feature type="domain" description="HTH tetR-type" evidence="2">
    <location>
        <begin position="1"/>
        <end position="39"/>
    </location>
</feature>
<dbReference type="InterPro" id="IPR001647">
    <property type="entry name" value="HTH_TetR"/>
</dbReference>
<dbReference type="InterPro" id="IPR009057">
    <property type="entry name" value="Homeodomain-like_sf"/>
</dbReference>
<comment type="caution">
    <text evidence="3">The sequence shown here is derived from an EMBL/GenBank/DDBJ whole genome shotgun (WGS) entry which is preliminary data.</text>
</comment>
<feature type="non-terminal residue" evidence="3">
    <location>
        <position position="39"/>
    </location>
</feature>
<organism evidence="3">
    <name type="scientific">mine drainage metagenome</name>
    <dbReference type="NCBI Taxonomy" id="410659"/>
    <lineage>
        <taxon>unclassified sequences</taxon>
        <taxon>metagenomes</taxon>
        <taxon>ecological metagenomes</taxon>
    </lineage>
</organism>
<reference evidence="3" key="1">
    <citation type="submission" date="2013-08" db="EMBL/GenBank/DDBJ databases">
        <authorList>
            <person name="Mendez C."/>
            <person name="Richter M."/>
            <person name="Ferrer M."/>
            <person name="Sanchez J."/>
        </authorList>
    </citation>
    <scope>NUCLEOTIDE SEQUENCE</scope>
</reference>
<gene>
    <name evidence="3" type="ORF">B1B_03563</name>
</gene>
<dbReference type="GO" id="GO:0003677">
    <property type="term" value="F:DNA binding"/>
    <property type="evidence" value="ECO:0007669"/>
    <property type="project" value="UniProtKB-KW"/>
</dbReference>
<reference evidence="3" key="2">
    <citation type="journal article" date="2014" name="ISME J.">
        <title>Microbial stratification in low pH oxic and suboxic macroscopic growths along an acid mine drainage.</title>
        <authorList>
            <person name="Mendez-Garcia C."/>
            <person name="Mesa V."/>
            <person name="Sprenger R.R."/>
            <person name="Richter M."/>
            <person name="Diez M.S."/>
            <person name="Solano J."/>
            <person name="Bargiela R."/>
            <person name="Golyshina O.V."/>
            <person name="Manteca A."/>
            <person name="Ramos J.L."/>
            <person name="Gallego J.R."/>
            <person name="Llorente I."/>
            <person name="Martins Dos Santos V.A."/>
            <person name="Jensen O.N."/>
            <person name="Pelaez A.I."/>
            <person name="Sanchez J."/>
            <person name="Ferrer M."/>
        </authorList>
    </citation>
    <scope>NUCLEOTIDE SEQUENCE</scope>
</reference>
<keyword evidence="1" id="KW-0238">DNA-binding</keyword>
<dbReference type="PROSITE" id="PS50977">
    <property type="entry name" value="HTH_TETR_2"/>
    <property type="match status" value="1"/>
</dbReference>